<evidence type="ECO:0000313" key="1">
    <source>
        <dbReference type="EMBL" id="KAJ9076138.1"/>
    </source>
</evidence>
<organism evidence="1 2">
    <name type="scientific">Entomophthora muscae</name>
    <dbReference type="NCBI Taxonomy" id="34485"/>
    <lineage>
        <taxon>Eukaryota</taxon>
        <taxon>Fungi</taxon>
        <taxon>Fungi incertae sedis</taxon>
        <taxon>Zoopagomycota</taxon>
        <taxon>Entomophthoromycotina</taxon>
        <taxon>Entomophthoromycetes</taxon>
        <taxon>Entomophthorales</taxon>
        <taxon>Entomophthoraceae</taxon>
        <taxon>Entomophthora</taxon>
    </lineage>
</organism>
<accession>A0ACC2TNA3</accession>
<evidence type="ECO:0000313" key="2">
    <source>
        <dbReference type="Proteomes" id="UP001165960"/>
    </source>
</evidence>
<proteinExistence type="predicted"/>
<comment type="caution">
    <text evidence="1">The sequence shown here is derived from an EMBL/GenBank/DDBJ whole genome shotgun (WGS) entry which is preliminary data.</text>
</comment>
<dbReference type="EMBL" id="QTSX02002319">
    <property type="protein sequence ID" value="KAJ9076138.1"/>
    <property type="molecule type" value="Genomic_DNA"/>
</dbReference>
<name>A0ACC2TNA3_9FUNG</name>
<gene>
    <name evidence="1" type="ORF">DSO57_1029107</name>
</gene>
<dbReference type="Proteomes" id="UP001165960">
    <property type="component" value="Unassembled WGS sequence"/>
</dbReference>
<reference evidence="1" key="1">
    <citation type="submission" date="2022-04" db="EMBL/GenBank/DDBJ databases">
        <title>Genome of the entomopathogenic fungus Entomophthora muscae.</title>
        <authorList>
            <person name="Elya C."/>
            <person name="Lovett B.R."/>
            <person name="Lee E."/>
            <person name="Macias A.M."/>
            <person name="Hajek A.E."/>
            <person name="De Bivort B.L."/>
            <person name="Kasson M.T."/>
            <person name="De Fine Licht H.H."/>
            <person name="Stajich J.E."/>
        </authorList>
    </citation>
    <scope>NUCLEOTIDE SEQUENCE</scope>
    <source>
        <strain evidence="1">Berkeley</strain>
    </source>
</reference>
<keyword evidence="2" id="KW-1185">Reference proteome</keyword>
<sequence length="69" mass="7661">MSEMALVENIFLVPRDSPAQGTLKDMPLIMEYYYANILHQKCFLPNGIAAKNFLGGGWSSGHVSLLYVV</sequence>
<protein>
    <submittedName>
        <fullName evidence="1">Uncharacterized protein</fullName>
    </submittedName>
</protein>